<dbReference type="AlphaFoldDB" id="U4LKF8"/>
<accession>U4LKF8</accession>
<dbReference type="EMBL" id="HF935890">
    <property type="protein sequence ID" value="CCX32599.1"/>
    <property type="molecule type" value="Genomic_DNA"/>
</dbReference>
<evidence type="ECO:0000313" key="1">
    <source>
        <dbReference type="EMBL" id="CCX32599.1"/>
    </source>
</evidence>
<reference evidence="1 2" key="1">
    <citation type="journal article" date="2013" name="PLoS Genet.">
        <title>The genome and development-dependent transcriptomes of Pyronema confluens: a window into fungal evolution.</title>
        <authorList>
            <person name="Traeger S."/>
            <person name="Altegoer F."/>
            <person name="Freitag M."/>
            <person name="Gabaldon T."/>
            <person name="Kempken F."/>
            <person name="Kumar A."/>
            <person name="Marcet-Houben M."/>
            <person name="Poggeler S."/>
            <person name="Stajich J.E."/>
            <person name="Nowrousian M."/>
        </authorList>
    </citation>
    <scope>NUCLEOTIDE SEQUENCE [LARGE SCALE GENOMIC DNA]</scope>
    <source>
        <strain evidence="2">CBS 100304</strain>
        <tissue evidence="1">Vegetative mycelium</tissue>
    </source>
</reference>
<sequence length="80" mass="9464">MKRQDLKVLQEEIQMARVDVSGVHHVKTGSPLRILRRLTQGTRFSVVSRHRFLFRGCIGRTRARPFDTFKDERRKAESRN</sequence>
<organism evidence="1 2">
    <name type="scientific">Pyronema omphalodes (strain CBS 100304)</name>
    <name type="common">Pyronema confluens</name>
    <dbReference type="NCBI Taxonomy" id="1076935"/>
    <lineage>
        <taxon>Eukaryota</taxon>
        <taxon>Fungi</taxon>
        <taxon>Dikarya</taxon>
        <taxon>Ascomycota</taxon>
        <taxon>Pezizomycotina</taxon>
        <taxon>Pezizomycetes</taxon>
        <taxon>Pezizales</taxon>
        <taxon>Pyronemataceae</taxon>
        <taxon>Pyronema</taxon>
    </lineage>
</organism>
<dbReference type="Proteomes" id="UP000018144">
    <property type="component" value="Unassembled WGS sequence"/>
</dbReference>
<protein>
    <submittedName>
        <fullName evidence="1">Uncharacterized protein</fullName>
    </submittedName>
</protein>
<gene>
    <name evidence="1" type="ORF">PCON_13439</name>
</gene>
<evidence type="ECO:0000313" key="2">
    <source>
        <dbReference type="Proteomes" id="UP000018144"/>
    </source>
</evidence>
<proteinExistence type="predicted"/>
<keyword evidence="2" id="KW-1185">Reference proteome</keyword>
<name>U4LKF8_PYROM</name>